<feature type="compositionally biased region" description="Polar residues" evidence="10">
    <location>
        <begin position="777"/>
        <end position="788"/>
    </location>
</feature>
<evidence type="ECO:0000313" key="13">
    <source>
        <dbReference type="Proteomes" id="UP001158576"/>
    </source>
</evidence>
<evidence type="ECO:0000256" key="8">
    <source>
        <dbReference type="ARBA" id="ARBA00023242"/>
    </source>
</evidence>
<gene>
    <name evidence="12" type="ORF">OKIOD_LOCUS5345</name>
</gene>
<reference evidence="12 13" key="1">
    <citation type="submission" date="2021-04" db="EMBL/GenBank/DDBJ databases">
        <authorList>
            <person name="Bliznina A."/>
        </authorList>
    </citation>
    <scope>NUCLEOTIDE SEQUENCE [LARGE SCALE GENOMIC DNA]</scope>
</reference>
<evidence type="ECO:0000256" key="6">
    <source>
        <dbReference type="ARBA" id="ARBA00022853"/>
    </source>
</evidence>
<dbReference type="SUPFAM" id="SSF50978">
    <property type="entry name" value="WD40 repeat-like"/>
    <property type="match status" value="1"/>
</dbReference>
<proteinExistence type="inferred from homology"/>
<dbReference type="InterPro" id="IPR045145">
    <property type="entry name" value="PTHR15271"/>
</dbReference>
<dbReference type="PROSITE" id="PS50294">
    <property type="entry name" value="WD_REPEATS_REGION"/>
    <property type="match status" value="1"/>
</dbReference>
<dbReference type="InterPro" id="IPR015943">
    <property type="entry name" value="WD40/YVTN_repeat-like_dom_sf"/>
</dbReference>
<dbReference type="Gene3D" id="2.130.10.10">
    <property type="entry name" value="YVTN repeat-like/Quinoprotein amine dehydrogenase"/>
    <property type="match status" value="2"/>
</dbReference>
<feature type="compositionally biased region" description="Basic and acidic residues" evidence="10">
    <location>
        <begin position="706"/>
        <end position="718"/>
    </location>
</feature>
<evidence type="ECO:0000256" key="7">
    <source>
        <dbReference type="ARBA" id="ARBA00023204"/>
    </source>
</evidence>
<dbReference type="PANTHER" id="PTHR15271:SF4">
    <property type="entry name" value="CHROMATIN ASSEMBLY FACTOR 1 SUBUNIT B"/>
    <property type="match status" value="1"/>
</dbReference>
<feature type="domain" description="CAF1B/HIR1 beta-propeller" evidence="11">
    <location>
        <begin position="376"/>
        <end position="491"/>
    </location>
</feature>
<evidence type="ECO:0000256" key="9">
    <source>
        <dbReference type="PROSITE-ProRule" id="PRU00221"/>
    </source>
</evidence>
<dbReference type="Proteomes" id="UP001158576">
    <property type="component" value="Chromosome XSR"/>
</dbReference>
<feature type="region of interest" description="Disordered" evidence="10">
    <location>
        <begin position="1"/>
        <end position="31"/>
    </location>
</feature>
<dbReference type="PANTHER" id="PTHR15271">
    <property type="entry name" value="CHROMATIN ASSEMBLY FACTOR 1 SUBUNIT B"/>
    <property type="match status" value="1"/>
</dbReference>
<dbReference type="SMART" id="SM00320">
    <property type="entry name" value="WD40"/>
    <property type="match status" value="4"/>
</dbReference>
<feature type="compositionally biased region" description="Basic residues" evidence="10">
    <location>
        <begin position="672"/>
        <end position="681"/>
    </location>
</feature>
<accession>A0ABN7SBV3</accession>
<evidence type="ECO:0000256" key="4">
    <source>
        <dbReference type="ARBA" id="ARBA00022737"/>
    </source>
</evidence>
<evidence type="ECO:0000313" key="12">
    <source>
        <dbReference type="EMBL" id="CAG5094695.1"/>
    </source>
</evidence>
<evidence type="ECO:0000256" key="1">
    <source>
        <dbReference type="ARBA" id="ARBA00004123"/>
    </source>
</evidence>
<feature type="domain" description="CAF1B/HIR1 beta-propeller" evidence="11">
    <location>
        <begin position="90"/>
        <end position="332"/>
    </location>
</feature>
<keyword evidence="13" id="KW-1185">Reference proteome</keyword>
<evidence type="ECO:0000256" key="10">
    <source>
        <dbReference type="SAM" id="MobiDB-lite"/>
    </source>
</evidence>
<name>A0ABN7SBV3_OIKDI</name>
<comment type="similarity">
    <text evidence="2">Belongs to the WD repeat HIR1 family.</text>
</comment>
<keyword evidence="8" id="KW-0539">Nucleus</keyword>
<keyword evidence="3 9" id="KW-0853">WD repeat</keyword>
<feature type="compositionally biased region" description="Low complexity" evidence="10">
    <location>
        <begin position="764"/>
        <end position="775"/>
    </location>
</feature>
<keyword evidence="6" id="KW-0156">Chromatin regulator</keyword>
<evidence type="ECO:0000256" key="5">
    <source>
        <dbReference type="ARBA" id="ARBA00022763"/>
    </source>
</evidence>
<sequence length="939" mass="102913">MERKNVRFRPKAKQRKEPTPDEVVEVPKGRPHGFYSAKTRTNEIIWHKKEAIHAVDFLPYKHHVPQKTINYHAATDGVRKIARVRAQGADKCGFRMASGGVDTMVRVWIISHRRDGDIDIKHTATLSRHEKGIGAVRFSPVTKNGKTILASAADDSYILIWVHHPGAKPTVVFGADPDEDMGSECWKCETTLRGHIEDVVDLSWSSDGRKLASCGIDNSMIIWDPWNKTKIAQLTNHTHYVQGCAIDPLGKLFATLSADRSMRCWVDRKKKKKKKDRFVSKAAVSRVIPTKEHDRPVRIFADDNLAGFVRRLQWCPTGLLLACPGAEIPHKSEGSKKGRKSKNDDTQKPEAMEMDASEPNLQKPIRKKRRGPPRKTCIAIFTRRSLKTPMFLLASPEPVLAVRWCPTLYAPKLDKDGYEMETILKMPYRMILAAICENSVVLYDTHDMRPIARIVDNHYANMTDASWSNCGTHLMVSSRDGYISSVYLDQKKMGPILSDSPSQMRQKIGKIINRRVKLEAFVKKRRAEKKKEAILAAKAAEKEARKQARDAERAAAKLEKQKEKEAKKQAASIAAAFKKAEKKKLASKAKEDPVQKLTTGIQKAKIGDSGKSKENISAPKITKAAALPVVNQLVAKSKKKTPSSKAAPLATKAVSNANAKVPPAEKVNTLIPKKKNDKKRKSTFEDDQAESVEKRRKVLDTAMLTEKLEKLSESKEKSPGGAAQPASSSAAIIIDDDVEMALPKPEGLPKPGILPKASSKKSSKTSQSSSTSKSSSNEEVPTMTTPTNKVVKIAPIFLLSAKKKTPSSSSVASRSSSGGSVKSLKSSDGKVKKKTATPMRTKKTGPKLHLASKQKSVVQYASPLSSANTTPAASPGPSSRSASPGPGPSRNIFPPAAKTAGKTDLMAKSVSDTLVADAKPAKKIKKKVKLTTISSNPSI</sequence>
<dbReference type="EMBL" id="OU015569">
    <property type="protein sequence ID" value="CAG5094695.1"/>
    <property type="molecule type" value="Genomic_DNA"/>
</dbReference>
<feature type="region of interest" description="Disordered" evidence="10">
    <location>
        <begin position="636"/>
        <end position="788"/>
    </location>
</feature>
<feature type="compositionally biased region" description="Basic residues" evidence="10">
    <location>
        <begin position="1"/>
        <end position="14"/>
    </location>
</feature>
<feature type="compositionally biased region" description="Low complexity" evidence="10">
    <location>
        <begin position="861"/>
        <end position="891"/>
    </location>
</feature>
<keyword evidence="7" id="KW-0234">DNA repair</keyword>
<keyword evidence="5" id="KW-0227">DNA damage</keyword>
<evidence type="ECO:0000259" key="11">
    <source>
        <dbReference type="Pfam" id="PF24105"/>
    </source>
</evidence>
<dbReference type="InterPro" id="IPR055410">
    <property type="entry name" value="Beta-prop_CAF1B_HIR1"/>
</dbReference>
<comment type="subcellular location">
    <subcellularLocation>
        <location evidence="1">Nucleus</location>
    </subcellularLocation>
</comment>
<feature type="repeat" description="WD" evidence="9">
    <location>
        <begin position="126"/>
        <end position="161"/>
    </location>
</feature>
<protein>
    <submittedName>
        <fullName evidence="12">Oidioi.mRNA.OKI2018_I69.XSR.g13787.t1.cds</fullName>
    </submittedName>
</protein>
<feature type="compositionally biased region" description="Basic and acidic residues" evidence="10">
    <location>
        <begin position="330"/>
        <end position="351"/>
    </location>
</feature>
<organism evidence="12 13">
    <name type="scientific">Oikopleura dioica</name>
    <name type="common">Tunicate</name>
    <dbReference type="NCBI Taxonomy" id="34765"/>
    <lineage>
        <taxon>Eukaryota</taxon>
        <taxon>Metazoa</taxon>
        <taxon>Chordata</taxon>
        <taxon>Tunicata</taxon>
        <taxon>Appendicularia</taxon>
        <taxon>Copelata</taxon>
        <taxon>Oikopleuridae</taxon>
        <taxon>Oikopleura</taxon>
    </lineage>
</organism>
<keyword evidence="4" id="KW-0677">Repeat</keyword>
<feature type="region of interest" description="Disordered" evidence="10">
    <location>
        <begin position="330"/>
        <end position="372"/>
    </location>
</feature>
<dbReference type="PROSITE" id="PS50082">
    <property type="entry name" value="WD_REPEATS_2"/>
    <property type="match status" value="3"/>
</dbReference>
<feature type="repeat" description="WD" evidence="9">
    <location>
        <begin position="192"/>
        <end position="224"/>
    </location>
</feature>
<feature type="region of interest" description="Disordered" evidence="10">
    <location>
        <begin position="802"/>
        <end position="903"/>
    </location>
</feature>
<feature type="region of interest" description="Disordered" evidence="10">
    <location>
        <begin position="545"/>
        <end position="564"/>
    </location>
</feature>
<feature type="repeat" description="WD" evidence="9">
    <location>
        <begin position="234"/>
        <end position="265"/>
    </location>
</feature>
<evidence type="ECO:0000256" key="3">
    <source>
        <dbReference type="ARBA" id="ARBA00022574"/>
    </source>
</evidence>
<evidence type="ECO:0000256" key="2">
    <source>
        <dbReference type="ARBA" id="ARBA00007306"/>
    </source>
</evidence>
<dbReference type="Pfam" id="PF24105">
    <property type="entry name" value="Beta-prop_CAF1B_HIR1"/>
    <property type="match status" value="2"/>
</dbReference>
<dbReference type="InterPro" id="IPR001680">
    <property type="entry name" value="WD40_rpt"/>
</dbReference>
<feature type="compositionally biased region" description="Low complexity" evidence="10">
    <location>
        <begin position="806"/>
        <end position="824"/>
    </location>
</feature>
<feature type="compositionally biased region" description="Basic residues" evidence="10">
    <location>
        <begin position="831"/>
        <end position="852"/>
    </location>
</feature>
<dbReference type="InterPro" id="IPR036322">
    <property type="entry name" value="WD40_repeat_dom_sf"/>
</dbReference>